<protein>
    <submittedName>
        <fullName evidence="6">LLM class flavin-dependent oxidoreductase</fullName>
    </submittedName>
</protein>
<dbReference type="RefSeq" id="WP_019618857.1">
    <property type="nucleotide sequence ID" value="NZ_JBHUNE010000001.1"/>
</dbReference>
<keyword evidence="7" id="KW-1185">Reference proteome</keyword>
<name>A0ABW5UVY8_9MICO</name>
<evidence type="ECO:0000313" key="6">
    <source>
        <dbReference type="EMBL" id="MFD2757044.1"/>
    </source>
</evidence>
<evidence type="ECO:0000256" key="2">
    <source>
        <dbReference type="ARBA" id="ARBA00022643"/>
    </source>
</evidence>
<keyword evidence="2" id="KW-0288">FMN</keyword>
<dbReference type="InterPro" id="IPR036661">
    <property type="entry name" value="Luciferase-like_sf"/>
</dbReference>
<keyword evidence="4" id="KW-0503">Monooxygenase</keyword>
<dbReference type="EMBL" id="JBHUNE010000001">
    <property type="protein sequence ID" value="MFD2757044.1"/>
    <property type="molecule type" value="Genomic_DNA"/>
</dbReference>
<organism evidence="6 7">
    <name type="scientific">Gulosibacter faecalis</name>
    <dbReference type="NCBI Taxonomy" id="272240"/>
    <lineage>
        <taxon>Bacteria</taxon>
        <taxon>Bacillati</taxon>
        <taxon>Actinomycetota</taxon>
        <taxon>Actinomycetes</taxon>
        <taxon>Micrococcales</taxon>
        <taxon>Microbacteriaceae</taxon>
        <taxon>Gulosibacter</taxon>
    </lineage>
</organism>
<proteinExistence type="predicted"/>
<evidence type="ECO:0000313" key="7">
    <source>
        <dbReference type="Proteomes" id="UP001597492"/>
    </source>
</evidence>
<dbReference type="Gene3D" id="3.20.20.30">
    <property type="entry name" value="Luciferase-like domain"/>
    <property type="match status" value="1"/>
</dbReference>
<evidence type="ECO:0000256" key="1">
    <source>
        <dbReference type="ARBA" id="ARBA00022630"/>
    </source>
</evidence>
<keyword evidence="3" id="KW-0560">Oxidoreductase</keyword>
<reference evidence="7" key="1">
    <citation type="journal article" date="2019" name="Int. J. Syst. Evol. Microbiol.">
        <title>The Global Catalogue of Microorganisms (GCM) 10K type strain sequencing project: providing services to taxonomists for standard genome sequencing and annotation.</title>
        <authorList>
            <consortium name="The Broad Institute Genomics Platform"/>
            <consortium name="The Broad Institute Genome Sequencing Center for Infectious Disease"/>
            <person name="Wu L."/>
            <person name="Ma J."/>
        </authorList>
    </citation>
    <scope>NUCLEOTIDE SEQUENCE [LARGE SCALE GENOMIC DNA]</scope>
    <source>
        <strain evidence="7">TISTR 1514</strain>
    </source>
</reference>
<dbReference type="Pfam" id="PF00296">
    <property type="entry name" value="Bac_luciferase"/>
    <property type="match status" value="1"/>
</dbReference>
<accession>A0ABW5UVY8</accession>
<keyword evidence="1" id="KW-0285">Flavoprotein</keyword>
<evidence type="ECO:0000259" key="5">
    <source>
        <dbReference type="Pfam" id="PF00296"/>
    </source>
</evidence>
<evidence type="ECO:0000256" key="4">
    <source>
        <dbReference type="ARBA" id="ARBA00023033"/>
    </source>
</evidence>
<feature type="domain" description="Luciferase-like" evidence="5">
    <location>
        <begin position="25"/>
        <end position="326"/>
    </location>
</feature>
<dbReference type="InterPro" id="IPR011251">
    <property type="entry name" value="Luciferase-like_dom"/>
</dbReference>
<evidence type="ECO:0000256" key="3">
    <source>
        <dbReference type="ARBA" id="ARBA00023002"/>
    </source>
</evidence>
<gene>
    <name evidence="6" type="ORF">ACFSW7_01470</name>
</gene>
<dbReference type="PANTHER" id="PTHR42847">
    <property type="entry name" value="ALKANESULFONATE MONOOXYGENASE"/>
    <property type="match status" value="1"/>
</dbReference>
<sequence>MPIEFVHAAALNPSTELNGLGQVGVDGEYFRNYVREMDVLGYDHVLLAYGAATPDPFALAAVALETTEQLGAFIALRPNLMAPTFAAKAAATLDQLSGGRVAYHLIAGGRAAEQAREGDRASKPQRYERMGEAIDILRRAWADPTPFDYHGEYFDIEDFNNAVVPVQSHIRIGVGGASPEAHTVVGEKGDFYGMWAEPLDETERIIARIRDIAAAADRTPPAFWATFRPIVAPTEREAWEKAWRIVEVLRKRTSAGVGNPWALGVPKTESQATRRVLEAHGEGALHDRATWFETSAAALGIGTTTALVGSYETVAAAILDYVDAGVEIIGMRGYDNLADMREYGREVIPLVRAELAHREATGERGRIVPQPEYQRGPHAEPFPDLRVAQLTELAGQR</sequence>
<dbReference type="SUPFAM" id="SSF51679">
    <property type="entry name" value="Bacterial luciferase-like"/>
    <property type="match status" value="1"/>
</dbReference>
<dbReference type="Proteomes" id="UP001597492">
    <property type="component" value="Unassembled WGS sequence"/>
</dbReference>
<comment type="caution">
    <text evidence="6">The sequence shown here is derived from an EMBL/GenBank/DDBJ whole genome shotgun (WGS) entry which is preliminary data.</text>
</comment>
<dbReference type="InterPro" id="IPR050172">
    <property type="entry name" value="SsuD_RutA_monooxygenase"/>
</dbReference>
<dbReference type="PANTHER" id="PTHR42847:SF4">
    <property type="entry name" value="ALKANESULFONATE MONOOXYGENASE-RELATED"/>
    <property type="match status" value="1"/>
</dbReference>